<dbReference type="NCBIfam" id="NF047843">
    <property type="entry name" value="MST_Rv0443"/>
    <property type="match status" value="1"/>
</dbReference>
<organism evidence="2 3">
    <name type="scientific">Rothia aeria F0184</name>
    <dbReference type="NCBI Taxonomy" id="888019"/>
    <lineage>
        <taxon>Bacteria</taxon>
        <taxon>Bacillati</taxon>
        <taxon>Actinomycetota</taxon>
        <taxon>Actinomycetes</taxon>
        <taxon>Micrococcales</taxon>
        <taxon>Micrococcaceae</taxon>
        <taxon>Rothia</taxon>
    </lineage>
</organism>
<comment type="caution">
    <text evidence="2">The sequence shown here is derived from an EMBL/GenBank/DDBJ whole genome shotgun (WGS) entry which is preliminary data.</text>
</comment>
<dbReference type="InterPro" id="IPR024775">
    <property type="entry name" value="DinB-like"/>
</dbReference>
<evidence type="ECO:0000313" key="2">
    <source>
        <dbReference type="EMBL" id="ERT64422.1"/>
    </source>
</evidence>
<dbReference type="PATRIC" id="fig|888019.4.peg.1840"/>
<feature type="domain" description="DinB-like" evidence="1">
    <location>
        <begin position="41"/>
        <end position="181"/>
    </location>
</feature>
<dbReference type="AlphaFoldDB" id="U7UYA7"/>
<dbReference type="Gene3D" id="1.20.120.450">
    <property type="entry name" value="dinb family like domain"/>
    <property type="match status" value="1"/>
</dbReference>
<protein>
    <recommendedName>
        <fullName evidence="1">DinB-like domain-containing protein</fullName>
    </recommendedName>
</protein>
<evidence type="ECO:0000259" key="1">
    <source>
        <dbReference type="Pfam" id="PF12867"/>
    </source>
</evidence>
<dbReference type="Pfam" id="PF12867">
    <property type="entry name" value="DinB_2"/>
    <property type="match status" value="1"/>
</dbReference>
<dbReference type="HOGENOM" id="CLU_133313_0_0_11"/>
<proteinExistence type="predicted"/>
<sequence length="190" mass="20008">MCLYALNSRLVVDAFTPNEGVTMDARDVLSEAASRPATEAKALVNTLPEGALNAHAGGHTNSIAWLLWHAGRQMDVQLAQLNGEPQVWHSQGFDARFNLGELGDTVGYGHTAEQARAVVVEDAALLGEYLGATTAALSEYIAGLGEADLDDVIDTSWTPHVTRGVRLVSMIDDAAQHVGQAAYAAGILAG</sequence>
<name>U7UYA7_9MICC</name>
<reference evidence="2 3" key="1">
    <citation type="submission" date="2013-08" db="EMBL/GenBank/DDBJ databases">
        <authorList>
            <person name="Weinstock G."/>
            <person name="Sodergren E."/>
            <person name="Wylie T."/>
            <person name="Fulton L."/>
            <person name="Fulton R."/>
            <person name="Fronick C."/>
            <person name="O'Laughlin M."/>
            <person name="Godfrey J."/>
            <person name="Miner T."/>
            <person name="Herter B."/>
            <person name="Appelbaum E."/>
            <person name="Cordes M."/>
            <person name="Lek S."/>
            <person name="Wollam A."/>
            <person name="Pepin K.H."/>
            <person name="Palsikar V.B."/>
            <person name="Mitreva M."/>
            <person name="Wilson R.K."/>
        </authorList>
    </citation>
    <scope>NUCLEOTIDE SEQUENCE [LARGE SCALE GENOMIC DNA]</scope>
    <source>
        <strain evidence="2 3">F0184</strain>
    </source>
</reference>
<dbReference type="Proteomes" id="UP000017174">
    <property type="component" value="Unassembled WGS sequence"/>
</dbReference>
<accession>U7UYA7</accession>
<gene>
    <name evidence="2" type="ORF">HMPREF0742_02210</name>
</gene>
<dbReference type="InterPro" id="IPR034660">
    <property type="entry name" value="DinB/YfiT-like"/>
</dbReference>
<dbReference type="SUPFAM" id="SSF109854">
    <property type="entry name" value="DinB/YfiT-like putative metalloenzymes"/>
    <property type="match status" value="1"/>
</dbReference>
<evidence type="ECO:0000313" key="3">
    <source>
        <dbReference type="Proteomes" id="UP000017174"/>
    </source>
</evidence>
<dbReference type="EMBL" id="AXZG01000060">
    <property type="protein sequence ID" value="ERT64422.1"/>
    <property type="molecule type" value="Genomic_DNA"/>
</dbReference>